<dbReference type="Proteomes" id="UP001153642">
    <property type="component" value="Unassembled WGS sequence"/>
</dbReference>
<organism evidence="1 2">
    <name type="scientific">Galbibacter pacificus</name>
    <dbReference type="NCBI Taxonomy" id="2996052"/>
    <lineage>
        <taxon>Bacteria</taxon>
        <taxon>Pseudomonadati</taxon>
        <taxon>Bacteroidota</taxon>
        <taxon>Flavobacteriia</taxon>
        <taxon>Flavobacteriales</taxon>
        <taxon>Flavobacteriaceae</taxon>
        <taxon>Galbibacter</taxon>
    </lineage>
</organism>
<comment type="caution">
    <text evidence="1">The sequence shown here is derived from an EMBL/GenBank/DDBJ whole genome shotgun (WGS) entry which is preliminary data.</text>
</comment>
<reference evidence="1" key="1">
    <citation type="submission" date="2022-11" db="EMBL/GenBank/DDBJ databases">
        <title>High-quality draft genome sequence of Galbibacter sp. strain CMA-7.</title>
        <authorList>
            <person name="Wei L."/>
            <person name="Dong C."/>
            <person name="Shao Z."/>
        </authorList>
    </citation>
    <scope>NUCLEOTIDE SEQUENCE</scope>
    <source>
        <strain evidence="1">CMA-7</strain>
    </source>
</reference>
<accession>A0ABT6FRT5</accession>
<sequence>MDIVAYMAKGEPLNVAQYKAEIQKELDDIEAGRVASDNNLAESLEIGKWPLLFIKEIAHTTKNRFKGFL</sequence>
<evidence type="ECO:0000313" key="1">
    <source>
        <dbReference type="EMBL" id="MDG3585956.1"/>
    </source>
</evidence>
<keyword evidence="2" id="KW-1185">Reference proteome</keyword>
<gene>
    <name evidence="1" type="ORF">OSR52_08740</name>
</gene>
<dbReference type="EMBL" id="JAPMUA010000003">
    <property type="protein sequence ID" value="MDG3585956.1"/>
    <property type="molecule type" value="Genomic_DNA"/>
</dbReference>
<name>A0ABT6FRT5_9FLAO</name>
<evidence type="ECO:0000313" key="2">
    <source>
        <dbReference type="Proteomes" id="UP001153642"/>
    </source>
</evidence>
<proteinExistence type="predicted"/>
<protein>
    <submittedName>
        <fullName evidence="1">Uncharacterized protein</fullName>
    </submittedName>
</protein>
<dbReference type="RefSeq" id="WP_277900129.1">
    <property type="nucleotide sequence ID" value="NZ_JAPMUA010000003.1"/>
</dbReference>